<dbReference type="PANTHER" id="PTHR11645">
    <property type="entry name" value="PYRROLINE-5-CARBOXYLATE REDUCTASE"/>
    <property type="match status" value="1"/>
</dbReference>
<dbReference type="Pfam" id="PF14748">
    <property type="entry name" value="P5CR_dimer"/>
    <property type="match status" value="1"/>
</dbReference>
<dbReference type="HAMAP" id="MF_01925">
    <property type="entry name" value="P5C_reductase"/>
    <property type="match status" value="1"/>
</dbReference>
<evidence type="ECO:0000313" key="16">
    <source>
        <dbReference type="Proteomes" id="UP000198304"/>
    </source>
</evidence>
<evidence type="ECO:0000313" key="15">
    <source>
        <dbReference type="EMBL" id="SNS66201.1"/>
    </source>
</evidence>
<dbReference type="Gene3D" id="1.10.3730.10">
    <property type="entry name" value="ProC C-terminal domain-like"/>
    <property type="match status" value="1"/>
</dbReference>
<feature type="binding site" evidence="11">
    <location>
        <position position="57"/>
    </location>
    <ligand>
        <name>NADPH</name>
        <dbReference type="ChEBI" id="CHEBI:57783"/>
    </ligand>
</feature>
<evidence type="ECO:0000256" key="7">
    <source>
        <dbReference type="ARBA" id="ARBA00023002"/>
    </source>
</evidence>
<evidence type="ECO:0000256" key="1">
    <source>
        <dbReference type="ARBA" id="ARBA00004496"/>
    </source>
</evidence>
<accession>A0A239GAU8</accession>
<proteinExistence type="inferred from homology"/>
<dbReference type="Pfam" id="PF03807">
    <property type="entry name" value="F420_oxidored"/>
    <property type="match status" value="1"/>
</dbReference>
<evidence type="ECO:0000256" key="11">
    <source>
        <dbReference type="PIRSR" id="PIRSR000193-1"/>
    </source>
</evidence>
<dbReference type="GO" id="GO:0005737">
    <property type="term" value="C:cytoplasm"/>
    <property type="evidence" value="ECO:0007669"/>
    <property type="project" value="UniProtKB-SubCell"/>
</dbReference>
<dbReference type="NCBIfam" id="TIGR00112">
    <property type="entry name" value="proC"/>
    <property type="match status" value="1"/>
</dbReference>
<dbReference type="InterPro" id="IPR036291">
    <property type="entry name" value="NAD(P)-bd_dom_sf"/>
</dbReference>
<comment type="pathway">
    <text evidence="9 12">Amino-acid biosynthesis; L-proline biosynthesis; L-proline from L-glutamate 5-semialdehyde: step 1/1.</text>
</comment>
<keyword evidence="5 9" id="KW-0641">Proline biosynthesis</keyword>
<evidence type="ECO:0000259" key="13">
    <source>
        <dbReference type="Pfam" id="PF03807"/>
    </source>
</evidence>
<keyword evidence="16" id="KW-1185">Reference proteome</keyword>
<dbReference type="InterPro" id="IPR029036">
    <property type="entry name" value="P5CR_dimer"/>
</dbReference>
<dbReference type="AlphaFoldDB" id="A0A239GAU8"/>
<dbReference type="SUPFAM" id="SSF48179">
    <property type="entry name" value="6-phosphogluconate dehydrogenase C-terminal domain-like"/>
    <property type="match status" value="1"/>
</dbReference>
<dbReference type="UniPathway" id="UPA00098">
    <property type="reaction ID" value="UER00361"/>
</dbReference>
<comment type="similarity">
    <text evidence="2 9 12">Belongs to the pyrroline-5-carboxylate reductase family.</text>
</comment>
<dbReference type="PIRSF" id="PIRSF000193">
    <property type="entry name" value="Pyrrol-5-carb_rd"/>
    <property type="match status" value="1"/>
</dbReference>
<dbReference type="InterPro" id="IPR000304">
    <property type="entry name" value="Pyrroline-COOH_reductase"/>
</dbReference>
<dbReference type="GO" id="GO:0004735">
    <property type="term" value="F:pyrroline-5-carboxylate reductase activity"/>
    <property type="evidence" value="ECO:0007669"/>
    <property type="project" value="UniProtKB-UniRule"/>
</dbReference>
<evidence type="ECO:0000259" key="14">
    <source>
        <dbReference type="Pfam" id="PF14748"/>
    </source>
</evidence>
<name>A0A239GAU8_9FIRM</name>
<dbReference type="EMBL" id="FZOJ01000016">
    <property type="protein sequence ID" value="SNS66201.1"/>
    <property type="molecule type" value="Genomic_DNA"/>
</dbReference>
<feature type="domain" description="Pyrroline-5-carboxylate reductase catalytic N-terminal" evidence="13">
    <location>
        <begin position="4"/>
        <end position="99"/>
    </location>
</feature>
<comment type="catalytic activity">
    <reaction evidence="9">
        <text>L-proline + NAD(+) = (S)-1-pyrroline-5-carboxylate + NADH + 2 H(+)</text>
        <dbReference type="Rhea" id="RHEA:14105"/>
        <dbReference type="ChEBI" id="CHEBI:15378"/>
        <dbReference type="ChEBI" id="CHEBI:17388"/>
        <dbReference type="ChEBI" id="CHEBI:57540"/>
        <dbReference type="ChEBI" id="CHEBI:57945"/>
        <dbReference type="ChEBI" id="CHEBI:60039"/>
        <dbReference type="EC" id="1.5.1.2"/>
    </reaction>
</comment>
<dbReference type="Proteomes" id="UP000198304">
    <property type="component" value="Unassembled WGS sequence"/>
</dbReference>
<evidence type="ECO:0000256" key="10">
    <source>
        <dbReference type="NCBIfam" id="TIGR00112"/>
    </source>
</evidence>
<comment type="catalytic activity">
    <reaction evidence="9 12">
        <text>L-proline + NADP(+) = (S)-1-pyrroline-5-carboxylate + NADPH + 2 H(+)</text>
        <dbReference type="Rhea" id="RHEA:14109"/>
        <dbReference type="ChEBI" id="CHEBI:15378"/>
        <dbReference type="ChEBI" id="CHEBI:17388"/>
        <dbReference type="ChEBI" id="CHEBI:57783"/>
        <dbReference type="ChEBI" id="CHEBI:58349"/>
        <dbReference type="ChEBI" id="CHEBI:60039"/>
        <dbReference type="EC" id="1.5.1.2"/>
    </reaction>
</comment>
<comment type="function">
    <text evidence="8 9">Catalyzes the reduction of 1-pyrroline-5-carboxylate (PCA) to L-proline.</text>
</comment>
<dbReference type="InterPro" id="IPR008927">
    <property type="entry name" value="6-PGluconate_DH-like_C_sf"/>
</dbReference>
<feature type="domain" description="Pyrroline-5-carboxylate reductase dimerisation" evidence="14">
    <location>
        <begin position="162"/>
        <end position="266"/>
    </location>
</feature>
<comment type="subcellular location">
    <subcellularLocation>
        <location evidence="1 9">Cytoplasm</location>
    </subcellularLocation>
</comment>
<dbReference type="SUPFAM" id="SSF51735">
    <property type="entry name" value="NAD(P)-binding Rossmann-fold domains"/>
    <property type="match status" value="1"/>
</dbReference>
<protein>
    <recommendedName>
        <fullName evidence="9 10">Pyrroline-5-carboxylate reductase</fullName>
        <shortName evidence="9">P5C reductase</shortName>
        <shortName evidence="9">P5CR</shortName>
        <ecNumber evidence="9 10">1.5.1.2</ecNumber>
    </recommendedName>
    <alternativeName>
        <fullName evidence="9">PCA reductase</fullName>
    </alternativeName>
</protein>
<keyword evidence="4 9" id="KW-0028">Amino-acid biosynthesis</keyword>
<evidence type="ECO:0000256" key="6">
    <source>
        <dbReference type="ARBA" id="ARBA00022857"/>
    </source>
</evidence>
<dbReference type="InterPro" id="IPR053790">
    <property type="entry name" value="P5CR-like_CS"/>
</dbReference>
<evidence type="ECO:0000256" key="12">
    <source>
        <dbReference type="RuleBase" id="RU003903"/>
    </source>
</evidence>
<evidence type="ECO:0000256" key="5">
    <source>
        <dbReference type="ARBA" id="ARBA00022650"/>
    </source>
</evidence>
<dbReference type="FunFam" id="3.40.50.720:FF:000190">
    <property type="entry name" value="Pyrroline-5-carboxylate reductase"/>
    <property type="match status" value="1"/>
</dbReference>
<keyword evidence="6 9" id="KW-0521">NADP</keyword>
<gene>
    <name evidence="9" type="primary">proC</name>
    <name evidence="15" type="ORF">SAMN05446037_101612</name>
</gene>
<dbReference type="FunFam" id="1.10.3730.10:FF:000001">
    <property type="entry name" value="Pyrroline-5-carboxylate reductase"/>
    <property type="match status" value="1"/>
</dbReference>
<dbReference type="EC" id="1.5.1.2" evidence="9 10"/>
<evidence type="ECO:0000256" key="9">
    <source>
        <dbReference type="HAMAP-Rule" id="MF_01925"/>
    </source>
</evidence>
<evidence type="ECO:0000256" key="8">
    <source>
        <dbReference type="ARBA" id="ARBA00058118"/>
    </source>
</evidence>
<reference evidence="16" key="1">
    <citation type="submission" date="2017-06" db="EMBL/GenBank/DDBJ databases">
        <authorList>
            <person name="Varghese N."/>
            <person name="Submissions S."/>
        </authorList>
    </citation>
    <scope>NUCLEOTIDE SEQUENCE [LARGE SCALE GENOMIC DNA]</scope>
    <source>
        <strain evidence="16">SCA</strain>
    </source>
</reference>
<keyword evidence="3 9" id="KW-0963">Cytoplasm</keyword>
<evidence type="ECO:0000256" key="4">
    <source>
        <dbReference type="ARBA" id="ARBA00022605"/>
    </source>
</evidence>
<dbReference type="PANTHER" id="PTHR11645:SF0">
    <property type="entry name" value="PYRROLINE-5-CARBOXYLATE REDUCTASE 3"/>
    <property type="match status" value="1"/>
</dbReference>
<dbReference type="InterPro" id="IPR028939">
    <property type="entry name" value="P5C_Rdtase_cat_N"/>
</dbReference>
<evidence type="ECO:0000256" key="2">
    <source>
        <dbReference type="ARBA" id="ARBA00005525"/>
    </source>
</evidence>
<dbReference type="OrthoDB" id="9805754at2"/>
<organism evidence="15 16">
    <name type="scientific">Anaerovirgula multivorans</name>
    <dbReference type="NCBI Taxonomy" id="312168"/>
    <lineage>
        <taxon>Bacteria</taxon>
        <taxon>Bacillati</taxon>
        <taxon>Bacillota</taxon>
        <taxon>Clostridia</taxon>
        <taxon>Peptostreptococcales</taxon>
        <taxon>Natronincolaceae</taxon>
        <taxon>Anaerovirgula</taxon>
    </lineage>
</organism>
<sequence length="269" mass="29854">MEKKIGFIGAGNIAYSIVKGLIDQFSNIQENIYISNRTFEKAQVFHEDFGVHPERSNVDVIKKCDIILLTTKPDVYKHVLKEIKEYIREDQIIVSIAAGISIDYIEDFFSQPRKIVRTMTNTSVLVGEGMTALTPNSQVSNEELEDVCQIFKSIGKVDVIKEEHLDVVASISASSPAYVYMFIEALADGGVLEGMPRKKAYQYAAQAVLGAAKMILETGKHPGELKDMICSPAGITIEAVYALERNHFRASIIEAMEVCTAKSKKLVNK</sequence>
<dbReference type="Gene3D" id="3.40.50.720">
    <property type="entry name" value="NAD(P)-binding Rossmann-like Domain"/>
    <property type="match status" value="1"/>
</dbReference>
<evidence type="ECO:0000256" key="3">
    <source>
        <dbReference type="ARBA" id="ARBA00022490"/>
    </source>
</evidence>
<keyword evidence="7 9" id="KW-0560">Oxidoreductase</keyword>
<dbReference type="GO" id="GO:0055129">
    <property type="term" value="P:L-proline biosynthetic process"/>
    <property type="evidence" value="ECO:0007669"/>
    <property type="project" value="UniProtKB-UniRule"/>
</dbReference>
<dbReference type="PROSITE" id="PS00521">
    <property type="entry name" value="P5CR"/>
    <property type="match status" value="1"/>
</dbReference>